<evidence type="ECO:0000259" key="2">
    <source>
        <dbReference type="Pfam" id="PF22725"/>
    </source>
</evidence>
<dbReference type="PANTHER" id="PTHR43249:SF1">
    <property type="entry name" value="D-GLUCOSIDE 3-DEHYDROGENASE"/>
    <property type="match status" value="1"/>
</dbReference>
<dbReference type="PANTHER" id="PTHR43249">
    <property type="entry name" value="UDP-N-ACETYL-2-AMINO-2-DEOXY-D-GLUCURONATE OXIDASE"/>
    <property type="match status" value="1"/>
</dbReference>
<dbReference type="InterPro" id="IPR052515">
    <property type="entry name" value="Gfo/Idh/MocA_Oxidoreductase"/>
</dbReference>
<dbReference type="InterPro" id="IPR055170">
    <property type="entry name" value="GFO_IDH_MocA-like_dom"/>
</dbReference>
<evidence type="ECO:0000313" key="4">
    <source>
        <dbReference type="Proteomes" id="UP000034037"/>
    </source>
</evidence>
<dbReference type="PATRIC" id="fig|92706.3.peg.2775"/>
<reference evidence="3 4" key="1">
    <citation type="submission" date="2015-04" db="EMBL/GenBank/DDBJ databases">
        <title>Complete Genome Sequence of Brevibacterium flavum ATCC 15168.</title>
        <authorList>
            <person name="Ahn J."/>
            <person name="Park G."/>
            <person name="Jeon W."/>
            <person name="Jang Y."/>
            <person name="Jang M."/>
            <person name="Lee H."/>
            <person name="Lee H."/>
        </authorList>
    </citation>
    <scope>NUCLEOTIDE SEQUENCE [LARGE SCALE GENOMIC DNA]</scope>
    <source>
        <strain evidence="3 4">ATCC 15168</strain>
    </source>
</reference>
<dbReference type="Gene3D" id="3.40.50.720">
    <property type="entry name" value="NAD(P)-binding Rossmann-like Domain"/>
    <property type="match status" value="1"/>
</dbReference>
<dbReference type="RefSeq" id="WP_003863042.1">
    <property type="nucleotide sequence ID" value="NZ_CP011309.1"/>
</dbReference>
<feature type="domain" description="GFO/IDH/MocA-like oxidoreductase" evidence="2">
    <location>
        <begin position="133"/>
        <end position="256"/>
    </location>
</feature>
<dbReference type="SUPFAM" id="SSF51735">
    <property type="entry name" value="NAD(P)-binding Rossmann-fold domains"/>
    <property type="match status" value="1"/>
</dbReference>
<dbReference type="AlphaFoldDB" id="A0A0F6Z6Y8"/>
<organism evidence="3 4">
    <name type="scientific">[Brevibacterium] flavum</name>
    <dbReference type="NCBI Taxonomy" id="92706"/>
    <lineage>
        <taxon>Bacteria</taxon>
        <taxon>Bacillati</taxon>
        <taxon>Actinomycetota</taxon>
        <taxon>Actinomycetes</taxon>
        <taxon>Mycobacteriales</taxon>
        <taxon>Corynebacteriaceae</taxon>
        <taxon>Corynebacterium</taxon>
    </lineage>
</organism>
<dbReference type="SUPFAM" id="SSF55347">
    <property type="entry name" value="Glyceraldehyde-3-phosphate dehydrogenase-like, C-terminal domain"/>
    <property type="match status" value="1"/>
</dbReference>
<keyword evidence="4" id="KW-1185">Reference proteome</keyword>
<name>A0A0F6Z6Y8_9CORY</name>
<accession>A0A0F6Z6Y8</accession>
<dbReference type="Pfam" id="PF01408">
    <property type="entry name" value="GFO_IDH_MocA"/>
    <property type="match status" value="1"/>
</dbReference>
<dbReference type="Pfam" id="PF22725">
    <property type="entry name" value="GFO_IDH_MocA_C3"/>
    <property type="match status" value="1"/>
</dbReference>
<dbReference type="EMBL" id="CP011309">
    <property type="protein sequence ID" value="AKF28422.1"/>
    <property type="molecule type" value="Genomic_DNA"/>
</dbReference>
<gene>
    <name evidence="3" type="ORF">YH66_13270</name>
</gene>
<proteinExistence type="predicted"/>
<dbReference type="Proteomes" id="UP000034037">
    <property type="component" value="Chromosome"/>
</dbReference>
<dbReference type="InterPro" id="IPR000683">
    <property type="entry name" value="Gfo/Idh/MocA-like_OxRdtase_N"/>
</dbReference>
<sequence length="354" mass="37480">MSDKIWKVGIIGCGAISRNHIEAVQAIPGAEVSAVCDVDGAKASETAAKYGISSSFTSVDEILASGVDIVAVCTPHPTHETVVLAAAAAGVHVLCEKPIAIELDSAQRMIDACDTAGVQLGVLFQRRFWPAAQKMKKELVDGSLGQPIMGQCTVALYREHSYYTATPWRGTWAADGGGVLMTQAIHYIDLLCWLLGEPVEVFGYTNSFKHGDNIEVEDSAVATVRFESGALATISATTAAEPALGAQVQLMGTKGATMTILEFPEGTDGRLIVRSENNTVETTPSHPADLYPNADLSTINGALIPYHTAQIADFIDALNEDRPPLITGCDATRALKVLLGVYESAATHQPVSLI</sequence>
<dbReference type="Gene3D" id="3.30.360.10">
    <property type="entry name" value="Dihydrodipicolinate Reductase, domain 2"/>
    <property type="match status" value="1"/>
</dbReference>
<feature type="domain" description="Gfo/Idh/MocA-like oxidoreductase N-terminal" evidence="1">
    <location>
        <begin position="7"/>
        <end position="123"/>
    </location>
</feature>
<evidence type="ECO:0000259" key="1">
    <source>
        <dbReference type="Pfam" id="PF01408"/>
    </source>
</evidence>
<dbReference type="HOGENOM" id="CLU_023194_1_0_11"/>
<dbReference type="GO" id="GO:0000166">
    <property type="term" value="F:nucleotide binding"/>
    <property type="evidence" value="ECO:0007669"/>
    <property type="project" value="InterPro"/>
</dbReference>
<protein>
    <submittedName>
        <fullName evidence="3">Oxidoreductase</fullName>
    </submittedName>
</protein>
<evidence type="ECO:0000313" key="3">
    <source>
        <dbReference type="EMBL" id="AKF28422.1"/>
    </source>
</evidence>
<dbReference type="InterPro" id="IPR036291">
    <property type="entry name" value="NAD(P)-bd_dom_sf"/>
</dbReference>